<proteinExistence type="predicted"/>
<dbReference type="Proteomes" id="UP000186132">
    <property type="component" value="Unassembled WGS sequence"/>
</dbReference>
<organism evidence="1 2">
    <name type="scientific">Jatrophihabitans endophyticus</name>
    <dbReference type="NCBI Taxonomy" id="1206085"/>
    <lineage>
        <taxon>Bacteria</taxon>
        <taxon>Bacillati</taxon>
        <taxon>Actinomycetota</taxon>
        <taxon>Actinomycetes</taxon>
        <taxon>Jatrophihabitantales</taxon>
        <taxon>Jatrophihabitantaceae</taxon>
        <taxon>Jatrophihabitans</taxon>
    </lineage>
</organism>
<name>A0A1M5PXX3_9ACTN</name>
<dbReference type="EMBL" id="FQVU01000004">
    <property type="protein sequence ID" value="SHH06664.1"/>
    <property type="molecule type" value="Genomic_DNA"/>
</dbReference>
<evidence type="ECO:0000313" key="1">
    <source>
        <dbReference type="EMBL" id="SHH06664.1"/>
    </source>
</evidence>
<keyword evidence="2" id="KW-1185">Reference proteome</keyword>
<sequence length="93" mass="9561">MGLTAEMSSAILSGPLEDEPTPVPRVSAAAGSAVYVGYADRARPVRHASLVPLLTGLEALCGVVLTETVAADLQLARRVVTCEGCRLVLSGGR</sequence>
<dbReference type="RefSeq" id="WP_073391430.1">
    <property type="nucleotide sequence ID" value="NZ_FQVU01000004.1"/>
</dbReference>
<evidence type="ECO:0000313" key="2">
    <source>
        <dbReference type="Proteomes" id="UP000186132"/>
    </source>
</evidence>
<accession>A0A1M5PXX3</accession>
<gene>
    <name evidence="1" type="ORF">SAMN05443575_3232</name>
</gene>
<dbReference type="AlphaFoldDB" id="A0A1M5PXX3"/>
<reference evidence="1 2" key="1">
    <citation type="submission" date="2016-11" db="EMBL/GenBank/DDBJ databases">
        <authorList>
            <person name="Jaros S."/>
            <person name="Januszkiewicz K."/>
            <person name="Wedrychowicz H."/>
        </authorList>
    </citation>
    <scope>NUCLEOTIDE SEQUENCE [LARGE SCALE GENOMIC DNA]</scope>
    <source>
        <strain evidence="1 2">DSM 45627</strain>
    </source>
</reference>
<protein>
    <submittedName>
        <fullName evidence="1">Uncharacterized protein</fullName>
    </submittedName>
</protein>
<dbReference type="STRING" id="1206085.SAMN05443575_3232"/>